<proteinExistence type="predicted"/>
<keyword evidence="5 6" id="KW-0408">Iron</keyword>
<organism evidence="9 10">
    <name type="scientific">Roseovarius atlanticus</name>
    <dbReference type="NCBI Taxonomy" id="1641875"/>
    <lineage>
        <taxon>Bacteria</taxon>
        <taxon>Pseudomonadati</taxon>
        <taxon>Pseudomonadota</taxon>
        <taxon>Alphaproteobacteria</taxon>
        <taxon>Rhodobacterales</taxon>
        <taxon>Roseobacteraceae</taxon>
        <taxon>Roseovarius</taxon>
    </lineage>
</organism>
<dbReference type="PRINTS" id="PR00604">
    <property type="entry name" value="CYTCHRMECIAB"/>
</dbReference>
<evidence type="ECO:0000313" key="9">
    <source>
        <dbReference type="EMBL" id="KRS13212.1"/>
    </source>
</evidence>
<evidence type="ECO:0000256" key="7">
    <source>
        <dbReference type="SAM" id="MobiDB-lite"/>
    </source>
</evidence>
<dbReference type="AlphaFoldDB" id="A0A0T5NWL8"/>
<dbReference type="Pfam" id="PF00034">
    <property type="entry name" value="Cytochrom_C"/>
    <property type="match status" value="2"/>
</dbReference>
<evidence type="ECO:0000256" key="3">
    <source>
        <dbReference type="ARBA" id="ARBA00022723"/>
    </source>
</evidence>
<dbReference type="GO" id="GO:0046872">
    <property type="term" value="F:metal ion binding"/>
    <property type="evidence" value="ECO:0007669"/>
    <property type="project" value="UniProtKB-KW"/>
</dbReference>
<dbReference type="PANTHER" id="PTHR11961">
    <property type="entry name" value="CYTOCHROME C"/>
    <property type="match status" value="1"/>
</dbReference>
<dbReference type="STRING" id="1641875.XM53_08720"/>
<dbReference type="SUPFAM" id="SSF46626">
    <property type="entry name" value="Cytochrome c"/>
    <property type="match status" value="2"/>
</dbReference>
<dbReference type="GO" id="GO:0020037">
    <property type="term" value="F:heme binding"/>
    <property type="evidence" value="ECO:0007669"/>
    <property type="project" value="InterPro"/>
</dbReference>
<feature type="region of interest" description="Disordered" evidence="7">
    <location>
        <begin position="49"/>
        <end position="68"/>
    </location>
</feature>
<evidence type="ECO:0000259" key="8">
    <source>
        <dbReference type="PROSITE" id="PS51007"/>
    </source>
</evidence>
<feature type="compositionally biased region" description="Low complexity" evidence="7">
    <location>
        <begin position="49"/>
        <end position="63"/>
    </location>
</feature>
<dbReference type="OrthoDB" id="9779283at2"/>
<dbReference type="InterPro" id="IPR002327">
    <property type="entry name" value="Cyt_c_1A/1B"/>
</dbReference>
<keyword evidence="3 6" id="KW-0479">Metal-binding</keyword>
<dbReference type="PATRIC" id="fig|1641875.4.peg.4145"/>
<dbReference type="Gene3D" id="1.10.760.10">
    <property type="entry name" value="Cytochrome c-like domain"/>
    <property type="match status" value="2"/>
</dbReference>
<evidence type="ECO:0000256" key="1">
    <source>
        <dbReference type="ARBA" id="ARBA00022448"/>
    </source>
</evidence>
<name>A0A0T5NWL8_9RHOB</name>
<reference evidence="9 10" key="1">
    <citation type="submission" date="2015-04" db="EMBL/GenBank/DDBJ databases">
        <title>The draft genome sequence of Roseovarius sp.R12b.</title>
        <authorList>
            <person name="Li G."/>
            <person name="Lai Q."/>
            <person name="Shao Z."/>
            <person name="Yan P."/>
        </authorList>
    </citation>
    <scope>NUCLEOTIDE SEQUENCE [LARGE SCALE GENOMIC DNA]</scope>
    <source>
        <strain evidence="9 10">R12B</strain>
    </source>
</reference>
<dbReference type="RefSeq" id="WP_057792348.1">
    <property type="nucleotide sequence ID" value="NZ_LAXJ01000007.1"/>
</dbReference>
<keyword evidence="2 6" id="KW-0349">Heme</keyword>
<keyword evidence="10" id="KW-1185">Reference proteome</keyword>
<evidence type="ECO:0000256" key="2">
    <source>
        <dbReference type="ARBA" id="ARBA00022617"/>
    </source>
</evidence>
<dbReference type="Proteomes" id="UP000051295">
    <property type="component" value="Unassembled WGS sequence"/>
</dbReference>
<gene>
    <name evidence="9" type="ORF">XM53_08720</name>
</gene>
<evidence type="ECO:0000256" key="6">
    <source>
        <dbReference type="PROSITE-ProRule" id="PRU00433"/>
    </source>
</evidence>
<evidence type="ECO:0000256" key="5">
    <source>
        <dbReference type="ARBA" id="ARBA00023004"/>
    </source>
</evidence>
<dbReference type="GO" id="GO:0009055">
    <property type="term" value="F:electron transfer activity"/>
    <property type="evidence" value="ECO:0007669"/>
    <property type="project" value="InterPro"/>
</dbReference>
<evidence type="ECO:0000256" key="4">
    <source>
        <dbReference type="ARBA" id="ARBA00022982"/>
    </source>
</evidence>
<sequence>MSKFLKIFAPAAGGAAGVLTMAYVLADKFVVDIPSLAPVLVSQANAASTDAAETEPAATPTPEGGFGLGREALPEEVAAWDVDVRPGGIGLPEGRGDVATGEEVFAEACAVCHGDFAEGVGNWPVLAGGFDTLADKDPVKTVGSYWPYLSTVWDYVNRSMPFGNAQSLSPDEVYAITAYILYSNYLVEDDFELSHENFAAFEMPNADGFIIDDRPETEYPIWRTEPCMEGCKDSVQITMRASVIDVTPEEDSADEEAAAEPAAEDVAEEIEVASADLEPTEAATSEADEGAGPDPELVAAGEKVFNKCKACHMVGEGAKSRVGPVLNGVMGATIGGHDDFKYSGVFEEAAEAGRVWDEAAMAEFLAAPKSYMKGTKMSFAGLKKREDIDAIIAYLSSFGD</sequence>
<feature type="domain" description="Cytochrome c" evidence="8">
    <location>
        <begin position="96"/>
        <end position="184"/>
    </location>
</feature>
<keyword evidence="1" id="KW-0813">Transport</keyword>
<dbReference type="PROSITE" id="PS51007">
    <property type="entry name" value="CYTC"/>
    <property type="match status" value="2"/>
</dbReference>
<evidence type="ECO:0000313" key="10">
    <source>
        <dbReference type="Proteomes" id="UP000051295"/>
    </source>
</evidence>
<accession>A0A0T5NWL8</accession>
<dbReference type="InterPro" id="IPR009056">
    <property type="entry name" value="Cyt_c-like_dom"/>
</dbReference>
<keyword evidence="4" id="KW-0249">Electron transport</keyword>
<dbReference type="EMBL" id="LAXJ01000007">
    <property type="protein sequence ID" value="KRS13212.1"/>
    <property type="molecule type" value="Genomic_DNA"/>
</dbReference>
<feature type="domain" description="Cytochrome c" evidence="8">
    <location>
        <begin position="296"/>
        <end position="399"/>
    </location>
</feature>
<dbReference type="InterPro" id="IPR036909">
    <property type="entry name" value="Cyt_c-like_dom_sf"/>
</dbReference>
<comment type="caution">
    <text evidence="9">The sequence shown here is derived from an EMBL/GenBank/DDBJ whole genome shotgun (WGS) entry which is preliminary data.</text>
</comment>
<protein>
    <submittedName>
        <fullName evidence="9">MFS transporter</fullName>
    </submittedName>
</protein>